<dbReference type="AlphaFoldDB" id="A0AAD8PA22"/>
<keyword evidence="1" id="KW-0812">Transmembrane</keyword>
<dbReference type="Proteomes" id="UP001229421">
    <property type="component" value="Unassembled WGS sequence"/>
</dbReference>
<name>A0AAD8PA22_TARER</name>
<feature type="transmembrane region" description="Helical" evidence="1">
    <location>
        <begin position="6"/>
        <end position="30"/>
    </location>
</feature>
<reference evidence="2" key="1">
    <citation type="journal article" date="2023" name="bioRxiv">
        <title>Improved chromosome-level genome assembly for marigold (Tagetes erecta).</title>
        <authorList>
            <person name="Jiang F."/>
            <person name="Yuan L."/>
            <person name="Wang S."/>
            <person name="Wang H."/>
            <person name="Xu D."/>
            <person name="Wang A."/>
            <person name="Fan W."/>
        </authorList>
    </citation>
    <scope>NUCLEOTIDE SEQUENCE</scope>
    <source>
        <strain evidence="2">WSJ</strain>
        <tissue evidence="2">Leaf</tissue>
    </source>
</reference>
<evidence type="ECO:0000256" key="1">
    <source>
        <dbReference type="SAM" id="Phobius"/>
    </source>
</evidence>
<sequence length="127" mass="14617">MNDDDWFWVLYLFPLSLHALLVWCPLLEFLSIIASWSSRCLFYPLRECTMSLLSWLFDADEMCSLDSIKLSKIEERKWLVSSLWGFGNNLADGVAMASNFADNDLFLTFGCKFVVNYGYAIGCSLIR</sequence>
<dbReference type="EMBL" id="JAUHHV010000001">
    <property type="protein sequence ID" value="KAK1438109.1"/>
    <property type="molecule type" value="Genomic_DNA"/>
</dbReference>
<organism evidence="2 3">
    <name type="scientific">Tagetes erecta</name>
    <name type="common">African marigold</name>
    <dbReference type="NCBI Taxonomy" id="13708"/>
    <lineage>
        <taxon>Eukaryota</taxon>
        <taxon>Viridiplantae</taxon>
        <taxon>Streptophyta</taxon>
        <taxon>Embryophyta</taxon>
        <taxon>Tracheophyta</taxon>
        <taxon>Spermatophyta</taxon>
        <taxon>Magnoliopsida</taxon>
        <taxon>eudicotyledons</taxon>
        <taxon>Gunneridae</taxon>
        <taxon>Pentapetalae</taxon>
        <taxon>asterids</taxon>
        <taxon>campanulids</taxon>
        <taxon>Asterales</taxon>
        <taxon>Asteraceae</taxon>
        <taxon>Asteroideae</taxon>
        <taxon>Heliantheae alliance</taxon>
        <taxon>Tageteae</taxon>
        <taxon>Tagetes</taxon>
    </lineage>
</organism>
<evidence type="ECO:0000313" key="3">
    <source>
        <dbReference type="Proteomes" id="UP001229421"/>
    </source>
</evidence>
<evidence type="ECO:0000313" key="2">
    <source>
        <dbReference type="EMBL" id="KAK1438109.1"/>
    </source>
</evidence>
<accession>A0AAD8PA22</accession>
<proteinExistence type="predicted"/>
<protein>
    <submittedName>
        <fullName evidence="2">Uncharacterized protein</fullName>
    </submittedName>
</protein>
<gene>
    <name evidence="2" type="ORF">QVD17_03912</name>
</gene>
<comment type="caution">
    <text evidence="2">The sequence shown here is derived from an EMBL/GenBank/DDBJ whole genome shotgun (WGS) entry which is preliminary data.</text>
</comment>
<keyword evidence="1" id="KW-0472">Membrane</keyword>
<keyword evidence="3" id="KW-1185">Reference proteome</keyword>
<keyword evidence="1" id="KW-1133">Transmembrane helix</keyword>